<dbReference type="Gene3D" id="3.40.50.1820">
    <property type="entry name" value="alpha/beta hydrolase"/>
    <property type="match status" value="1"/>
</dbReference>
<dbReference type="EMBL" id="JBHPBY010000297">
    <property type="protein sequence ID" value="MFC1852317.1"/>
    <property type="molecule type" value="Genomic_DNA"/>
</dbReference>
<feature type="non-terminal residue" evidence="1">
    <location>
        <position position="79"/>
    </location>
</feature>
<organism evidence="1 2">
    <name type="scientific">candidate division CSSED10-310 bacterium</name>
    <dbReference type="NCBI Taxonomy" id="2855610"/>
    <lineage>
        <taxon>Bacteria</taxon>
        <taxon>Bacteria division CSSED10-310</taxon>
    </lineage>
</organism>
<keyword evidence="2" id="KW-1185">Reference proteome</keyword>
<sequence>MVSCLTPYPHLKNIDFTDLQYPYPVKTLTVQDSIKVAYVDEGTGEQTLIFIHGLGSYLPAWQKNINALKERYQTLLKIL</sequence>
<keyword evidence="1" id="KW-0378">Hydrolase</keyword>
<comment type="caution">
    <text evidence="1">The sequence shown here is derived from an EMBL/GenBank/DDBJ whole genome shotgun (WGS) entry which is preliminary data.</text>
</comment>
<evidence type="ECO:0000313" key="1">
    <source>
        <dbReference type="EMBL" id="MFC1852317.1"/>
    </source>
</evidence>
<gene>
    <name evidence="1" type="ORF">ACFL27_19135</name>
</gene>
<name>A0ABV6Z1J5_UNCC1</name>
<accession>A0ABV6Z1J5</accession>
<protein>
    <submittedName>
        <fullName evidence="1">Alpha/beta fold hydrolase</fullName>
    </submittedName>
</protein>
<dbReference type="GO" id="GO:0016787">
    <property type="term" value="F:hydrolase activity"/>
    <property type="evidence" value="ECO:0007669"/>
    <property type="project" value="UniProtKB-KW"/>
</dbReference>
<reference evidence="1 2" key="1">
    <citation type="submission" date="2024-09" db="EMBL/GenBank/DDBJ databases">
        <title>Laminarin stimulates single cell rates of sulfate reduction while oxygen inhibits transcriptomic activity in coastal marine sediment.</title>
        <authorList>
            <person name="Lindsay M."/>
            <person name="Orcutt B."/>
            <person name="Emerson D."/>
            <person name="Stepanauskas R."/>
            <person name="D'Angelo T."/>
        </authorList>
    </citation>
    <scope>NUCLEOTIDE SEQUENCE [LARGE SCALE GENOMIC DNA]</scope>
    <source>
        <strain evidence="1">SAG AM-311-K15</strain>
    </source>
</reference>
<dbReference type="InterPro" id="IPR029058">
    <property type="entry name" value="AB_hydrolase_fold"/>
</dbReference>
<dbReference type="SUPFAM" id="SSF53474">
    <property type="entry name" value="alpha/beta-Hydrolases"/>
    <property type="match status" value="1"/>
</dbReference>
<proteinExistence type="predicted"/>
<evidence type="ECO:0000313" key="2">
    <source>
        <dbReference type="Proteomes" id="UP001594351"/>
    </source>
</evidence>
<dbReference type="Proteomes" id="UP001594351">
    <property type="component" value="Unassembled WGS sequence"/>
</dbReference>